<organism evidence="2 3">
    <name type="scientific">Azospirillum baldaniorum</name>
    <dbReference type="NCBI Taxonomy" id="1064539"/>
    <lineage>
        <taxon>Bacteria</taxon>
        <taxon>Pseudomonadati</taxon>
        <taxon>Pseudomonadota</taxon>
        <taxon>Alphaproteobacteria</taxon>
        <taxon>Rhodospirillales</taxon>
        <taxon>Azospirillaceae</taxon>
        <taxon>Azospirillum</taxon>
    </lineage>
</organism>
<sequence length="30" mass="3159">MGEWVGGRDGPPPFPLRGPLPSPASQGREI</sequence>
<evidence type="ECO:0000256" key="1">
    <source>
        <dbReference type="SAM" id="MobiDB-lite"/>
    </source>
</evidence>
<dbReference type="Proteomes" id="UP000007319">
    <property type="component" value="Chromosome"/>
</dbReference>
<dbReference type="AlphaFoldDB" id="A0A9P1JP60"/>
<gene>
    <name evidence="2" type="ORF">AZOBR_40276</name>
</gene>
<protein>
    <submittedName>
        <fullName evidence="2">Uncharacterized protein</fullName>
    </submittedName>
</protein>
<proteinExistence type="predicted"/>
<name>A0A9P1JP60_9PROT</name>
<feature type="compositionally biased region" description="Pro residues" evidence="1">
    <location>
        <begin position="10"/>
        <end position="22"/>
    </location>
</feature>
<dbReference type="EMBL" id="HE577327">
    <property type="protein sequence ID" value="CCC97107.1"/>
    <property type="molecule type" value="Genomic_DNA"/>
</dbReference>
<evidence type="ECO:0000313" key="3">
    <source>
        <dbReference type="Proteomes" id="UP000007319"/>
    </source>
</evidence>
<keyword evidence="3" id="KW-1185">Reference proteome</keyword>
<feature type="region of interest" description="Disordered" evidence="1">
    <location>
        <begin position="1"/>
        <end position="30"/>
    </location>
</feature>
<dbReference type="KEGG" id="abs:AZOBR_40276"/>
<reference evidence="2 3" key="1">
    <citation type="journal article" date="2011" name="PLoS Genet.">
        <title>Azospirillum genomes reveal transition of bacteria from aquatic to terrestrial environments.</title>
        <authorList>
            <person name="Wisniewski-Dye F."/>
            <person name="Borziak K."/>
            <person name="Khalsa-Moyers G."/>
            <person name="Alexandre G."/>
            <person name="Sukharnikov L.O."/>
            <person name="Wuichet K."/>
            <person name="Hurst G.B."/>
            <person name="McDonald W.H."/>
            <person name="Robertson J.S."/>
            <person name="Barbe V."/>
            <person name="Calteau A."/>
            <person name="Rouy Z."/>
            <person name="Mangenot S."/>
            <person name="Prigent-Combaret C."/>
            <person name="Normand P."/>
            <person name="Boyer M."/>
            <person name="Siguier P."/>
            <person name="Dessaux Y."/>
            <person name="Elmerich C."/>
            <person name="Condemine G."/>
            <person name="Krishnen G."/>
            <person name="Kennedy I."/>
            <person name="Paterson A.H."/>
            <person name="Gonzalez V."/>
            <person name="Mavingui P."/>
            <person name="Zhulin I.B."/>
        </authorList>
    </citation>
    <scope>NUCLEOTIDE SEQUENCE [LARGE SCALE GENOMIC DNA]</scope>
    <source>
        <strain evidence="2 3">Sp245</strain>
    </source>
</reference>
<accession>A0A9P1JP60</accession>
<evidence type="ECO:0000313" key="2">
    <source>
        <dbReference type="EMBL" id="CCC97107.1"/>
    </source>
</evidence>